<evidence type="ECO:0000256" key="2">
    <source>
        <dbReference type="RuleBase" id="RU003749"/>
    </source>
</evidence>
<comment type="similarity">
    <text evidence="1 2">Belongs to the anti-sigma-factor antagonist family.</text>
</comment>
<dbReference type="RefSeq" id="WP_221496599.1">
    <property type="nucleotide sequence ID" value="NZ_JACHJB010000002.1"/>
</dbReference>
<dbReference type="GO" id="GO:0043856">
    <property type="term" value="F:anti-sigma factor antagonist activity"/>
    <property type="evidence" value="ECO:0007669"/>
    <property type="project" value="InterPro"/>
</dbReference>
<evidence type="ECO:0000313" key="5">
    <source>
        <dbReference type="Proteomes" id="UP000583800"/>
    </source>
</evidence>
<gene>
    <name evidence="4" type="ORF">FHU36_005588</name>
</gene>
<evidence type="ECO:0000259" key="3">
    <source>
        <dbReference type="PROSITE" id="PS50801"/>
    </source>
</evidence>
<organism evidence="4 5">
    <name type="scientific">Nonomuraea muscovyensis</name>
    <dbReference type="NCBI Taxonomy" id="1124761"/>
    <lineage>
        <taxon>Bacteria</taxon>
        <taxon>Bacillati</taxon>
        <taxon>Actinomycetota</taxon>
        <taxon>Actinomycetes</taxon>
        <taxon>Streptosporangiales</taxon>
        <taxon>Streptosporangiaceae</taxon>
        <taxon>Nonomuraea</taxon>
    </lineage>
</organism>
<dbReference type="InterPro" id="IPR003658">
    <property type="entry name" value="Anti-sigma_ant"/>
</dbReference>
<dbReference type="Pfam" id="PF01740">
    <property type="entry name" value="STAS"/>
    <property type="match status" value="1"/>
</dbReference>
<dbReference type="InterPro" id="IPR036513">
    <property type="entry name" value="STAS_dom_sf"/>
</dbReference>
<sequence>MNQARRTGFSSVITRHDGATVVNLAGELDIATAADLRQALTDAVSGDEPPRVVIHLEGVDFCDSTGLSVLISVLNGAEAAGGRVLLSGVRARMTRLFTMTGLTKRFEIRDTADDAVQELLGG</sequence>
<protein>
    <recommendedName>
        <fullName evidence="2">Anti-sigma factor antagonist</fullName>
    </recommendedName>
</protein>
<comment type="caution">
    <text evidence="4">The sequence shown here is derived from an EMBL/GenBank/DDBJ whole genome shotgun (WGS) entry which is preliminary data.</text>
</comment>
<dbReference type="NCBIfam" id="TIGR00377">
    <property type="entry name" value="ant_ant_sig"/>
    <property type="match status" value="1"/>
</dbReference>
<dbReference type="InterPro" id="IPR002645">
    <property type="entry name" value="STAS_dom"/>
</dbReference>
<dbReference type="Proteomes" id="UP000583800">
    <property type="component" value="Unassembled WGS sequence"/>
</dbReference>
<evidence type="ECO:0000256" key="1">
    <source>
        <dbReference type="ARBA" id="ARBA00009013"/>
    </source>
</evidence>
<feature type="domain" description="STAS" evidence="3">
    <location>
        <begin position="9"/>
        <end position="119"/>
    </location>
</feature>
<dbReference type="SUPFAM" id="SSF52091">
    <property type="entry name" value="SpoIIaa-like"/>
    <property type="match status" value="1"/>
</dbReference>
<dbReference type="PANTHER" id="PTHR33495">
    <property type="entry name" value="ANTI-SIGMA FACTOR ANTAGONIST TM_1081-RELATED-RELATED"/>
    <property type="match status" value="1"/>
</dbReference>
<dbReference type="EMBL" id="JACHJB010000002">
    <property type="protein sequence ID" value="MBB6349043.1"/>
    <property type="molecule type" value="Genomic_DNA"/>
</dbReference>
<name>A0A7X0C6G9_9ACTN</name>
<evidence type="ECO:0000313" key="4">
    <source>
        <dbReference type="EMBL" id="MBB6349043.1"/>
    </source>
</evidence>
<keyword evidence="5" id="KW-1185">Reference proteome</keyword>
<dbReference type="PROSITE" id="PS50801">
    <property type="entry name" value="STAS"/>
    <property type="match status" value="1"/>
</dbReference>
<proteinExistence type="inferred from homology"/>
<reference evidence="4 5" key="1">
    <citation type="submission" date="2020-08" db="EMBL/GenBank/DDBJ databases">
        <title>Sequencing the genomes of 1000 actinobacteria strains.</title>
        <authorList>
            <person name="Klenk H.-P."/>
        </authorList>
    </citation>
    <scope>NUCLEOTIDE SEQUENCE [LARGE SCALE GENOMIC DNA]</scope>
    <source>
        <strain evidence="4 5">DSM 45913</strain>
    </source>
</reference>
<dbReference type="AlphaFoldDB" id="A0A7X0C6G9"/>
<dbReference type="CDD" id="cd07043">
    <property type="entry name" value="STAS_anti-anti-sigma_factors"/>
    <property type="match status" value="1"/>
</dbReference>
<dbReference type="Gene3D" id="3.30.750.24">
    <property type="entry name" value="STAS domain"/>
    <property type="match status" value="1"/>
</dbReference>
<dbReference type="PANTHER" id="PTHR33495:SF2">
    <property type="entry name" value="ANTI-SIGMA FACTOR ANTAGONIST TM_1081-RELATED"/>
    <property type="match status" value="1"/>
</dbReference>
<accession>A0A7X0C6G9</accession>